<name>A0A9X9PV98_GULGU</name>
<organism evidence="1 2">
    <name type="scientific">Gulo gulo</name>
    <name type="common">Wolverine</name>
    <name type="synonym">Gluton</name>
    <dbReference type="NCBI Taxonomy" id="48420"/>
    <lineage>
        <taxon>Eukaryota</taxon>
        <taxon>Metazoa</taxon>
        <taxon>Chordata</taxon>
        <taxon>Craniata</taxon>
        <taxon>Vertebrata</taxon>
        <taxon>Euteleostomi</taxon>
        <taxon>Mammalia</taxon>
        <taxon>Eutheria</taxon>
        <taxon>Laurasiatheria</taxon>
        <taxon>Carnivora</taxon>
        <taxon>Caniformia</taxon>
        <taxon>Musteloidea</taxon>
        <taxon>Mustelidae</taxon>
        <taxon>Guloninae</taxon>
        <taxon>Gulo</taxon>
    </lineage>
</organism>
<reference evidence="1 2" key="1">
    <citation type="submission" date="2018-10" db="EMBL/GenBank/DDBJ databases">
        <authorList>
            <person name="Ekblom R."/>
            <person name="Jareborg N."/>
        </authorList>
    </citation>
    <scope>NUCLEOTIDE SEQUENCE [LARGE SCALE GENOMIC DNA]</scope>
    <source>
        <tissue evidence="1">Muscle</tissue>
    </source>
</reference>
<dbReference type="Proteomes" id="UP000269945">
    <property type="component" value="Unassembled WGS sequence"/>
</dbReference>
<dbReference type="AlphaFoldDB" id="A0A9X9PV98"/>
<keyword evidence="2" id="KW-1185">Reference proteome</keyword>
<gene>
    <name evidence="1" type="ORF">BN2614_LOCUS2</name>
</gene>
<evidence type="ECO:0000313" key="2">
    <source>
        <dbReference type="Proteomes" id="UP000269945"/>
    </source>
</evidence>
<protein>
    <submittedName>
        <fullName evidence="1">Uncharacterized protein</fullName>
    </submittedName>
</protein>
<evidence type="ECO:0000313" key="1">
    <source>
        <dbReference type="EMBL" id="VCW68115.1"/>
    </source>
</evidence>
<sequence>MAGYALSVWVGMVADKSPEVRAAGRKCQQSESCVSQTQAVRELGMS</sequence>
<accession>A0A9X9PV98</accession>
<dbReference type="EMBL" id="CYRY02003509">
    <property type="protein sequence ID" value="VCW68115.1"/>
    <property type="molecule type" value="Genomic_DNA"/>
</dbReference>
<proteinExistence type="predicted"/>
<comment type="caution">
    <text evidence="1">The sequence shown here is derived from an EMBL/GenBank/DDBJ whole genome shotgun (WGS) entry which is preliminary data.</text>
</comment>